<evidence type="ECO:0000259" key="5">
    <source>
        <dbReference type="Pfam" id="PF13296"/>
    </source>
</evidence>
<comment type="caution">
    <text evidence="6">The sequence shown here is derived from an EMBL/GenBank/DDBJ whole genome shotgun (WGS) entry which is preliminary data.</text>
</comment>
<evidence type="ECO:0000313" key="6">
    <source>
        <dbReference type="EMBL" id="MFC5552305.1"/>
    </source>
</evidence>
<dbReference type="Pfam" id="PF05954">
    <property type="entry name" value="Phage_GPD"/>
    <property type="match status" value="1"/>
</dbReference>
<dbReference type="Proteomes" id="UP001596086">
    <property type="component" value="Unassembled WGS sequence"/>
</dbReference>
<dbReference type="InterPro" id="IPR006533">
    <property type="entry name" value="T6SS_Vgr_RhsGE"/>
</dbReference>
<comment type="similarity">
    <text evidence="1">Belongs to the VgrG protein family.</text>
</comment>
<dbReference type="Gene3D" id="2.40.50.230">
    <property type="entry name" value="Gp5 N-terminal domain"/>
    <property type="match status" value="1"/>
</dbReference>
<dbReference type="InterPro" id="IPR018769">
    <property type="entry name" value="VgrG2_DUF2345"/>
</dbReference>
<feature type="domain" description="Putative type VI secretion system Rhs element associated Vgr" evidence="5">
    <location>
        <begin position="523"/>
        <end position="625"/>
    </location>
</feature>
<organism evidence="6 7">
    <name type="scientific">Massilia aerilata</name>
    <dbReference type="NCBI Taxonomy" id="453817"/>
    <lineage>
        <taxon>Bacteria</taxon>
        <taxon>Pseudomonadati</taxon>
        <taxon>Pseudomonadota</taxon>
        <taxon>Betaproteobacteria</taxon>
        <taxon>Burkholderiales</taxon>
        <taxon>Oxalobacteraceae</taxon>
        <taxon>Telluria group</taxon>
        <taxon>Massilia</taxon>
    </lineage>
</organism>
<sequence length="876" mass="96727">MGESQAIAAGAALSAFSYGAQHNRLMRMDFPRGDGPDRILLPNRLKAHEEVSRCYLYELEVLSDDARIPLKAIMAKMVTISVVREDGSLRYFNGYVTEFRFLRTDGGFAFYRMVLEPWLAFTKLRKDNVSFHGKSVIELTELTFAHYRQADWRTHIIDDDPRLTCANQYGETDYNHLHRRWEALGLMYSYEHRADGHTLWLYDRSTLAQPIDPTRIDDSGEIPFRDKAGSLEDDGIREWSPVRRLGSGRTTLASFDYKNPVVQRASAESLNNQGDVYPHEIYENTGSYGFRTHDEGEKLAQQRMGERDANTQTFEARGNARTAQPGRCFKLGGHFSAELRVPKRGEPAKPSIRNRDYLILSVDHEASNNYQAGPGAPSHYENTFRCVRRDIQWRPGRHYNSQPCSYPGIQTAIVVGPAGAEIHTDGYGRVKVQFHWNRLDNYDENSSAWVRVMSPGAGVEFGNIRLPRVGEEVGVVFLNGNIDHPVILGALYNHTHMPPWQLPEQQALTGLRSRELQAGEASGRGNHLVLDDTPGKIQAQLKSDHQCSQLSLGHISRIEDHQGRQDERGEGWEIATDAWGVARAGKGLLITTEARPNASSQVKDMGETIQRLASAQQKQKDHAEVAEKNRAQESGQQSRVAASLKAQNDAVRGAGASSAKRSFPELSEPHLILASSAGIATTTAQSTHIASDVDTAITTGKSVAIAAGDGLFASVVTTLRLFVQRAGMKLIAAAGDIDVQTLSDSINLLAKLNITQTGNRIVINAKEDIVINGGGSYVKFSKAGIEHGTTGTFVAHAASHSFIDPKSLALASNEMEKGHFDQTPILRDLDGPLANRKFELTREDGTIIRGVTDAEGRMPVQKGISMATAKLRILSD</sequence>
<dbReference type="SUPFAM" id="SSF69349">
    <property type="entry name" value="Phage fibre proteins"/>
    <property type="match status" value="1"/>
</dbReference>
<evidence type="ECO:0000256" key="2">
    <source>
        <dbReference type="SAM" id="MobiDB-lite"/>
    </source>
</evidence>
<dbReference type="Pfam" id="PF10106">
    <property type="entry name" value="DUF2345"/>
    <property type="match status" value="1"/>
</dbReference>
<dbReference type="InterPro" id="IPR017847">
    <property type="entry name" value="T6SS_RhsGE_Vgr_subset"/>
</dbReference>
<dbReference type="EMBL" id="JBHSMZ010000026">
    <property type="protein sequence ID" value="MFC5552305.1"/>
    <property type="molecule type" value="Genomic_DNA"/>
</dbReference>
<feature type="region of interest" description="Disordered" evidence="2">
    <location>
        <begin position="627"/>
        <end position="662"/>
    </location>
</feature>
<evidence type="ECO:0000259" key="3">
    <source>
        <dbReference type="Pfam" id="PF04717"/>
    </source>
</evidence>
<protein>
    <submittedName>
        <fullName evidence="6">Type VI secretion system Vgr family protein</fullName>
    </submittedName>
</protein>
<name>A0ABW0S7A5_9BURK</name>
<keyword evidence="7" id="KW-1185">Reference proteome</keyword>
<feature type="domain" description="DUF2345" evidence="4">
    <location>
        <begin position="660"/>
        <end position="806"/>
    </location>
</feature>
<dbReference type="InterPro" id="IPR006531">
    <property type="entry name" value="Gp5/Vgr_OB"/>
</dbReference>
<evidence type="ECO:0000256" key="1">
    <source>
        <dbReference type="ARBA" id="ARBA00005558"/>
    </source>
</evidence>
<proteinExistence type="inferred from homology"/>
<dbReference type="RefSeq" id="WP_379777628.1">
    <property type="nucleotide sequence ID" value="NZ_JBHSMZ010000026.1"/>
</dbReference>
<dbReference type="Pfam" id="PF13296">
    <property type="entry name" value="T6SS_Vgr"/>
    <property type="match status" value="1"/>
</dbReference>
<dbReference type="InterPro" id="IPR037026">
    <property type="entry name" value="Vgr_OB-fold_dom_sf"/>
</dbReference>
<feature type="domain" description="Gp5/Type VI secretion system Vgr protein OB-fold" evidence="3">
    <location>
        <begin position="423"/>
        <end position="492"/>
    </location>
</feature>
<dbReference type="SUPFAM" id="SSF69255">
    <property type="entry name" value="gp5 N-terminal domain-like"/>
    <property type="match status" value="1"/>
</dbReference>
<evidence type="ECO:0000259" key="4">
    <source>
        <dbReference type="Pfam" id="PF10106"/>
    </source>
</evidence>
<dbReference type="Gene3D" id="3.55.50.10">
    <property type="entry name" value="Baseplate protein-like domains"/>
    <property type="match status" value="1"/>
</dbReference>
<gene>
    <name evidence="6" type="ORF">ACFPO9_27635</name>
</gene>
<dbReference type="Gene3D" id="2.30.110.50">
    <property type="match status" value="1"/>
</dbReference>
<reference evidence="7" key="1">
    <citation type="journal article" date="2019" name="Int. J. Syst. Evol. Microbiol.">
        <title>The Global Catalogue of Microorganisms (GCM) 10K type strain sequencing project: providing services to taxonomists for standard genome sequencing and annotation.</title>
        <authorList>
            <consortium name="The Broad Institute Genomics Platform"/>
            <consortium name="The Broad Institute Genome Sequencing Center for Infectious Disease"/>
            <person name="Wu L."/>
            <person name="Ma J."/>
        </authorList>
    </citation>
    <scope>NUCLEOTIDE SEQUENCE [LARGE SCALE GENOMIC DNA]</scope>
    <source>
        <strain evidence="7">CGMCC 4.5798</strain>
    </source>
</reference>
<dbReference type="NCBIfam" id="TIGR03361">
    <property type="entry name" value="VI_Rhs_Vgr"/>
    <property type="match status" value="1"/>
</dbReference>
<dbReference type="Gene3D" id="4.10.220.110">
    <property type="match status" value="1"/>
</dbReference>
<dbReference type="NCBIfam" id="TIGR01646">
    <property type="entry name" value="vgr_GE"/>
    <property type="match status" value="1"/>
</dbReference>
<evidence type="ECO:0000313" key="7">
    <source>
        <dbReference type="Proteomes" id="UP001596086"/>
    </source>
</evidence>
<dbReference type="InterPro" id="IPR028244">
    <property type="entry name" value="T6SS_Rhs_Vgr_dom"/>
</dbReference>
<accession>A0ABW0S7A5</accession>
<dbReference type="Pfam" id="PF04717">
    <property type="entry name" value="Phage_base_V"/>
    <property type="match status" value="1"/>
</dbReference>
<dbReference type="SUPFAM" id="SSF69279">
    <property type="entry name" value="Phage tail proteins"/>
    <property type="match status" value="2"/>
</dbReference>